<dbReference type="InterPro" id="IPR009057">
    <property type="entry name" value="Homeodomain-like_sf"/>
</dbReference>
<keyword evidence="7" id="KW-1185">Reference proteome</keyword>
<dbReference type="Gene3D" id="3.40.50.10490">
    <property type="entry name" value="Glucose-6-phosphate isomerase like protein, domain 1"/>
    <property type="match status" value="1"/>
</dbReference>
<accession>A0A7X2S6W8</accession>
<gene>
    <name evidence="6" type="ORF">GKZ89_13325</name>
</gene>
<protein>
    <submittedName>
        <fullName evidence="6">SIS domain-containing protein</fullName>
    </submittedName>
</protein>
<dbReference type="CDD" id="cd05013">
    <property type="entry name" value="SIS_RpiR"/>
    <property type="match status" value="1"/>
</dbReference>
<evidence type="ECO:0000259" key="4">
    <source>
        <dbReference type="PROSITE" id="PS51071"/>
    </source>
</evidence>
<organism evidence="6 7">
    <name type="scientific">Metabacillus mangrovi</name>
    <dbReference type="NCBI Taxonomy" id="1491830"/>
    <lineage>
        <taxon>Bacteria</taxon>
        <taxon>Bacillati</taxon>
        <taxon>Bacillota</taxon>
        <taxon>Bacilli</taxon>
        <taxon>Bacillales</taxon>
        <taxon>Bacillaceae</taxon>
        <taxon>Metabacillus</taxon>
    </lineage>
</organism>
<dbReference type="OrthoDB" id="1648815at2"/>
<dbReference type="InterPro" id="IPR046348">
    <property type="entry name" value="SIS_dom_sf"/>
</dbReference>
<dbReference type="GO" id="GO:0003700">
    <property type="term" value="F:DNA-binding transcription factor activity"/>
    <property type="evidence" value="ECO:0007669"/>
    <property type="project" value="InterPro"/>
</dbReference>
<keyword evidence="3" id="KW-0804">Transcription</keyword>
<reference evidence="6 7" key="1">
    <citation type="journal article" date="2017" name="Int. J. Syst. Evol. Microbiol.">
        <title>Bacillus mangrovi sp. nov., isolated from a sediment sample from a mangrove forest.</title>
        <authorList>
            <person name="Gupta V."/>
            <person name="Singh P.K."/>
            <person name="Korpole S."/>
            <person name="Tanuku N.R.S."/>
            <person name="Pinnaka A.K."/>
        </authorList>
    </citation>
    <scope>NUCLEOTIDE SEQUENCE [LARGE SCALE GENOMIC DNA]</scope>
    <source>
        <strain evidence="6 7">KCTC 33872</strain>
    </source>
</reference>
<keyword evidence="1" id="KW-0805">Transcription regulation</keyword>
<dbReference type="PROSITE" id="PS51464">
    <property type="entry name" value="SIS"/>
    <property type="match status" value="1"/>
</dbReference>
<name>A0A7X2S6W8_9BACI</name>
<dbReference type="EMBL" id="WMIB01000013">
    <property type="protein sequence ID" value="MTH54385.1"/>
    <property type="molecule type" value="Genomic_DNA"/>
</dbReference>
<evidence type="ECO:0000256" key="3">
    <source>
        <dbReference type="ARBA" id="ARBA00023163"/>
    </source>
</evidence>
<dbReference type="SUPFAM" id="SSF46689">
    <property type="entry name" value="Homeodomain-like"/>
    <property type="match status" value="1"/>
</dbReference>
<dbReference type="InterPro" id="IPR047640">
    <property type="entry name" value="RpiR-like"/>
</dbReference>
<feature type="domain" description="HTH rpiR-type" evidence="4">
    <location>
        <begin position="1"/>
        <end position="73"/>
    </location>
</feature>
<feature type="domain" description="SIS" evidence="5">
    <location>
        <begin position="104"/>
        <end position="242"/>
    </location>
</feature>
<dbReference type="PANTHER" id="PTHR30514:SF1">
    <property type="entry name" value="HTH-TYPE TRANSCRIPTIONAL REGULATOR HEXR-RELATED"/>
    <property type="match status" value="1"/>
</dbReference>
<dbReference type="InterPro" id="IPR035472">
    <property type="entry name" value="RpiR-like_SIS"/>
</dbReference>
<dbReference type="GO" id="GO:0003677">
    <property type="term" value="F:DNA binding"/>
    <property type="evidence" value="ECO:0007669"/>
    <property type="project" value="UniProtKB-KW"/>
</dbReference>
<dbReference type="InterPro" id="IPR001347">
    <property type="entry name" value="SIS_dom"/>
</dbReference>
<sequence>MFTSKQLAELSNLEYLLYNYIITNAEKVIYMRVRDLASLTHVSATTIMRFCKKLDCDGFPEFKVKLKLYLEKTKTPNLTSAQNALTEFMERMLKTDYNDQIRKSAEFISKRKNVLFIGTGSSGILAEYGARYFSSLKKFSLHIKDPFFPLNGQFLSDSVTVALSVSGETENILSQVNSLKENGSTIISITNNSHCTLASISDFNLPYYVTSEFVGLANVTTQIPVVFLLESLAKELFAIIESSSENELNIGARESL</sequence>
<dbReference type="InterPro" id="IPR036388">
    <property type="entry name" value="WH-like_DNA-bd_sf"/>
</dbReference>
<dbReference type="SUPFAM" id="SSF53697">
    <property type="entry name" value="SIS domain"/>
    <property type="match status" value="1"/>
</dbReference>
<evidence type="ECO:0000313" key="7">
    <source>
        <dbReference type="Proteomes" id="UP000434639"/>
    </source>
</evidence>
<keyword evidence="2" id="KW-0238">DNA-binding</keyword>
<evidence type="ECO:0000313" key="6">
    <source>
        <dbReference type="EMBL" id="MTH54385.1"/>
    </source>
</evidence>
<evidence type="ECO:0000259" key="5">
    <source>
        <dbReference type="PROSITE" id="PS51464"/>
    </source>
</evidence>
<evidence type="ECO:0000256" key="1">
    <source>
        <dbReference type="ARBA" id="ARBA00023015"/>
    </source>
</evidence>
<dbReference type="GO" id="GO:1901135">
    <property type="term" value="P:carbohydrate derivative metabolic process"/>
    <property type="evidence" value="ECO:0007669"/>
    <property type="project" value="InterPro"/>
</dbReference>
<dbReference type="PROSITE" id="PS51071">
    <property type="entry name" value="HTH_RPIR"/>
    <property type="match status" value="1"/>
</dbReference>
<proteinExistence type="predicted"/>
<dbReference type="InterPro" id="IPR000281">
    <property type="entry name" value="HTH_RpiR"/>
</dbReference>
<dbReference type="AlphaFoldDB" id="A0A7X2S6W8"/>
<comment type="caution">
    <text evidence="6">The sequence shown here is derived from an EMBL/GenBank/DDBJ whole genome shotgun (WGS) entry which is preliminary data.</text>
</comment>
<dbReference type="PANTHER" id="PTHR30514">
    <property type="entry name" value="GLUCOKINASE"/>
    <property type="match status" value="1"/>
</dbReference>
<evidence type="ECO:0000256" key="2">
    <source>
        <dbReference type="ARBA" id="ARBA00023125"/>
    </source>
</evidence>
<dbReference type="Pfam" id="PF01380">
    <property type="entry name" value="SIS"/>
    <property type="match status" value="1"/>
</dbReference>
<dbReference type="Proteomes" id="UP000434639">
    <property type="component" value="Unassembled WGS sequence"/>
</dbReference>
<dbReference type="Pfam" id="PF01418">
    <property type="entry name" value="HTH_6"/>
    <property type="match status" value="1"/>
</dbReference>
<dbReference type="RefSeq" id="WP_155112892.1">
    <property type="nucleotide sequence ID" value="NZ_WMIB01000013.1"/>
</dbReference>
<dbReference type="Gene3D" id="1.10.10.10">
    <property type="entry name" value="Winged helix-like DNA-binding domain superfamily/Winged helix DNA-binding domain"/>
    <property type="match status" value="1"/>
</dbReference>
<dbReference type="GO" id="GO:0097367">
    <property type="term" value="F:carbohydrate derivative binding"/>
    <property type="evidence" value="ECO:0007669"/>
    <property type="project" value="InterPro"/>
</dbReference>